<dbReference type="AlphaFoldDB" id="F7ZJI5"/>
<dbReference type="EMBL" id="CP002623">
    <property type="protein sequence ID" value="AEI93816.1"/>
    <property type="molecule type" value="Genomic_DNA"/>
</dbReference>
<name>F7ZJI5_ROSLO</name>
<feature type="chain" id="PRO_5003366841" description="17 kDa surface antigen" evidence="1">
    <location>
        <begin position="19"/>
        <end position="81"/>
    </location>
</feature>
<keyword evidence="3" id="KW-1185">Reference proteome</keyword>
<accession>F7ZJI5</accession>
<dbReference type="HOGENOM" id="CLU_195334_0_0_5"/>
<evidence type="ECO:0000256" key="1">
    <source>
        <dbReference type="SAM" id="SignalP"/>
    </source>
</evidence>
<proteinExistence type="predicted"/>
<evidence type="ECO:0000313" key="3">
    <source>
        <dbReference type="Proteomes" id="UP000001353"/>
    </source>
</evidence>
<dbReference type="eggNOG" id="ENOG5033ESF">
    <property type="taxonomic scope" value="Bacteria"/>
</dbReference>
<sequence length="81" mass="7781">MIKPVTLLLFSAALAVQACGPAATPEQQQQRQHNIACATGTIAGAIIGGAIGNEFGGGSGQDILRAGGAGAGAVAGQSFAC</sequence>
<protein>
    <recommendedName>
        <fullName evidence="4">17 kDa surface antigen</fullName>
    </recommendedName>
</protein>
<feature type="signal peptide" evidence="1">
    <location>
        <begin position="1"/>
        <end position="18"/>
    </location>
</feature>
<dbReference type="STRING" id="391595.RLO149_c018260"/>
<gene>
    <name evidence="2" type="ordered locus">RLO149_c018260</name>
</gene>
<dbReference type="KEGG" id="rli:RLO149_c018260"/>
<dbReference type="Proteomes" id="UP000001353">
    <property type="component" value="Chromosome"/>
</dbReference>
<keyword evidence="1" id="KW-0732">Signal</keyword>
<evidence type="ECO:0008006" key="4">
    <source>
        <dbReference type="Google" id="ProtNLM"/>
    </source>
</evidence>
<organism evidence="2 3">
    <name type="scientific">Roseobacter litoralis (strain ATCC 49566 / DSM 6996 / JCM 21268 / NBRC 15278 / OCh 149)</name>
    <dbReference type="NCBI Taxonomy" id="391595"/>
    <lineage>
        <taxon>Bacteria</taxon>
        <taxon>Pseudomonadati</taxon>
        <taxon>Pseudomonadota</taxon>
        <taxon>Alphaproteobacteria</taxon>
        <taxon>Rhodobacterales</taxon>
        <taxon>Roseobacteraceae</taxon>
        <taxon>Roseobacter</taxon>
    </lineage>
</organism>
<evidence type="ECO:0000313" key="2">
    <source>
        <dbReference type="EMBL" id="AEI93816.1"/>
    </source>
</evidence>
<dbReference type="PROSITE" id="PS51257">
    <property type="entry name" value="PROKAR_LIPOPROTEIN"/>
    <property type="match status" value="1"/>
</dbReference>
<dbReference type="RefSeq" id="WP_013961744.1">
    <property type="nucleotide sequence ID" value="NC_015730.1"/>
</dbReference>
<reference evidence="2 3" key="1">
    <citation type="journal article" date="2011" name="BMC Genomics">
        <title>Comparative genome analysis and genome-guided physiological analysis of Roseobacter litoralis.</title>
        <authorList>
            <person name="Kalhoefer D."/>
            <person name="Thole S."/>
            <person name="Voget S."/>
            <person name="Lehmann R."/>
            <person name="Liesegang H."/>
            <person name="Wollher A."/>
            <person name="Daniel R."/>
            <person name="Simon M."/>
            <person name="Brinkhoff T."/>
        </authorList>
    </citation>
    <scope>NUCLEOTIDE SEQUENCE [LARGE SCALE GENOMIC DNA]</scope>
    <source>
        <strain evidence="3">ATCC 49566 / DSM 6996 / JCM 21268 / NBRC 15278 / OCh 149</strain>
    </source>
</reference>